<dbReference type="PANTHER" id="PTHR22946">
    <property type="entry name" value="DIENELACTONE HYDROLASE DOMAIN-CONTAINING PROTEIN-RELATED"/>
    <property type="match status" value="1"/>
</dbReference>
<dbReference type="GO" id="GO:0008239">
    <property type="term" value="F:dipeptidyl-peptidase activity"/>
    <property type="evidence" value="ECO:0007669"/>
    <property type="project" value="InterPro"/>
</dbReference>
<gene>
    <name evidence="4" type="ORF">Kalk_02140</name>
</gene>
<feature type="signal peptide" evidence="2">
    <location>
        <begin position="1"/>
        <end position="24"/>
    </location>
</feature>
<dbReference type="InterPro" id="IPR013736">
    <property type="entry name" value="Xaa-Pro_dipept_C"/>
</dbReference>
<dbReference type="Proteomes" id="UP000235116">
    <property type="component" value="Chromosome"/>
</dbReference>
<dbReference type="GO" id="GO:0052689">
    <property type="term" value="F:carboxylic ester hydrolase activity"/>
    <property type="evidence" value="ECO:0007669"/>
    <property type="project" value="UniProtKB-ARBA"/>
</dbReference>
<dbReference type="SMART" id="SM00939">
    <property type="entry name" value="PepX_C"/>
    <property type="match status" value="1"/>
</dbReference>
<dbReference type="PANTHER" id="PTHR22946:SF9">
    <property type="entry name" value="POLYKETIDE TRANSFERASE AF380"/>
    <property type="match status" value="1"/>
</dbReference>
<keyword evidence="2" id="KW-0732">Signal</keyword>
<reference evidence="5" key="1">
    <citation type="submission" date="2017-08" db="EMBL/GenBank/DDBJ databases">
        <title>Direct submision.</title>
        <authorList>
            <person name="Kim S.-J."/>
            <person name="Rhee S.-K."/>
        </authorList>
    </citation>
    <scope>NUCLEOTIDE SEQUENCE [LARGE SCALE GENOMIC DNA]</scope>
    <source>
        <strain evidence="5">GI5</strain>
    </source>
</reference>
<sequence>MNLRQFTKGLVALLCVFQIHSIQAAERISPNNLWIYNDDIGVPTLTDPSDPSSDVIYLPANIFVPTSADPDARFPAIIFISSWALNEHEYSSQAEILAEKGYVVLSYTSRGFNGSPGLITTGGVEDTADASAAIDYLLDSANQYPVNANAIGLSGVSYGAGISLMTGFQDERVKAIVAMSGWADLVDSLWAGFTPNYSWLELLIFSSQPVPFLIRNNPSPEIDANYNNMKIHENVEDTKIWGAIRSPISYIDLVNSREQKPAVYIANNLHDYLFQPDGLFRMLSQYDGEWRLDLSRGVHASGEAGGLLGNEDHVIWLNTAMWFDHYLKGIDNGINNSKPFSTKVLNTAKRESYDSLNPENEVKIFNLIPESGAQGGQLSEAYTNTVDLDVSFSTVEQITYSGWITGALAHTGRTLNINDINQELGLVFTTGILDAPLRLRGEARVNLPIIAQDKAQYFGYLFYLNPQTGIANWVGHAPFSCHTSEGCASEPGQVEEIVLDFYWTSVDIPAGSQLMLVIDGKDADYWRYAATPETNTVAFSATAQATLSLPVVWENTQYDDPVAAYEDQISSARGADGDNGSFQSSGAGGSTAPTLLLTLSLLAIRRLKRTR</sequence>
<dbReference type="Gene3D" id="3.40.50.1820">
    <property type="entry name" value="alpha/beta hydrolase"/>
    <property type="match status" value="1"/>
</dbReference>
<feature type="chain" id="PRO_5014810965" description="Xaa-Pro dipeptidyl-peptidase C-terminal domain-containing protein" evidence="2">
    <location>
        <begin position="25"/>
        <end position="611"/>
    </location>
</feature>
<dbReference type="Pfam" id="PF02129">
    <property type="entry name" value="Peptidase_S15"/>
    <property type="match status" value="1"/>
</dbReference>
<dbReference type="SUPFAM" id="SSF53474">
    <property type="entry name" value="alpha/beta-Hydrolases"/>
    <property type="match status" value="1"/>
</dbReference>
<dbReference type="InterPro" id="IPR050261">
    <property type="entry name" value="FrsA_esterase"/>
</dbReference>
<dbReference type="Pfam" id="PF08530">
    <property type="entry name" value="PepX_C"/>
    <property type="match status" value="1"/>
</dbReference>
<dbReference type="RefSeq" id="WP_101892639.1">
    <property type="nucleotide sequence ID" value="NZ_CP022684.1"/>
</dbReference>
<evidence type="ECO:0000259" key="3">
    <source>
        <dbReference type="SMART" id="SM00939"/>
    </source>
</evidence>
<dbReference type="InterPro" id="IPR029058">
    <property type="entry name" value="AB_hydrolase_fold"/>
</dbReference>
<evidence type="ECO:0000256" key="1">
    <source>
        <dbReference type="ARBA" id="ARBA00022801"/>
    </source>
</evidence>
<feature type="domain" description="Xaa-Pro dipeptidyl-peptidase C-terminal" evidence="3">
    <location>
        <begin position="320"/>
        <end position="548"/>
    </location>
</feature>
<keyword evidence="1" id="KW-0378">Hydrolase</keyword>
<protein>
    <recommendedName>
        <fullName evidence="3">Xaa-Pro dipeptidyl-peptidase C-terminal domain-containing protein</fullName>
    </recommendedName>
</protein>
<accession>A0A2K9LG22</accession>
<dbReference type="InterPro" id="IPR008979">
    <property type="entry name" value="Galactose-bd-like_sf"/>
</dbReference>
<dbReference type="EMBL" id="CP022684">
    <property type="protein sequence ID" value="AUM11299.1"/>
    <property type="molecule type" value="Genomic_DNA"/>
</dbReference>
<organism evidence="4 5">
    <name type="scientific">Ketobacter alkanivorans</name>
    <dbReference type="NCBI Taxonomy" id="1917421"/>
    <lineage>
        <taxon>Bacteria</taxon>
        <taxon>Pseudomonadati</taxon>
        <taxon>Pseudomonadota</taxon>
        <taxon>Gammaproteobacteria</taxon>
        <taxon>Pseudomonadales</taxon>
        <taxon>Ketobacteraceae</taxon>
        <taxon>Ketobacter</taxon>
    </lineage>
</organism>
<dbReference type="InterPro" id="IPR000383">
    <property type="entry name" value="Xaa-Pro-like_dom"/>
</dbReference>
<evidence type="ECO:0000313" key="5">
    <source>
        <dbReference type="Proteomes" id="UP000235116"/>
    </source>
</evidence>
<dbReference type="SUPFAM" id="SSF49785">
    <property type="entry name" value="Galactose-binding domain-like"/>
    <property type="match status" value="1"/>
</dbReference>
<name>A0A2K9LG22_9GAMM</name>
<dbReference type="Gene3D" id="2.60.120.260">
    <property type="entry name" value="Galactose-binding domain-like"/>
    <property type="match status" value="1"/>
</dbReference>
<evidence type="ECO:0000256" key="2">
    <source>
        <dbReference type="SAM" id="SignalP"/>
    </source>
</evidence>
<dbReference type="KEGG" id="kak:Kalk_02140"/>
<dbReference type="AlphaFoldDB" id="A0A2K9LG22"/>
<proteinExistence type="predicted"/>
<keyword evidence="5" id="KW-1185">Reference proteome</keyword>
<dbReference type="OrthoDB" id="9806163at2"/>
<evidence type="ECO:0000313" key="4">
    <source>
        <dbReference type="EMBL" id="AUM11299.1"/>
    </source>
</evidence>